<keyword evidence="2" id="KW-0503">Monooxygenase</keyword>
<gene>
    <name evidence="2" type="ORF">BAR24066_07037</name>
    <name evidence="3" type="ORF">OHZ10_35025</name>
</gene>
<sequence>MYIAVNRFKVKLGSEAAFENVWSSRETYLRELPGAIEFNLLKGVSREDHILYSSQTIWTDYLAFEAWRNSKAFDATHRGESNDSRSLFLGHPEFEGFEVVQSIK</sequence>
<dbReference type="PANTHER" id="PTHR34474:SF2">
    <property type="entry name" value="SIGNAL TRANSDUCTION PROTEIN TRAP"/>
    <property type="match status" value="1"/>
</dbReference>
<protein>
    <submittedName>
        <fullName evidence="2">Antibiotic biosynthesis monooxygenase</fullName>
    </submittedName>
</protein>
<proteinExistence type="predicted"/>
<dbReference type="Pfam" id="PF03992">
    <property type="entry name" value="ABM"/>
    <property type="match status" value="1"/>
</dbReference>
<organism evidence="2 4">
    <name type="scientific">Burkholderia arboris</name>
    <dbReference type="NCBI Taxonomy" id="488730"/>
    <lineage>
        <taxon>Bacteria</taxon>
        <taxon>Pseudomonadati</taxon>
        <taxon>Pseudomonadota</taxon>
        <taxon>Betaproteobacteria</taxon>
        <taxon>Burkholderiales</taxon>
        <taxon>Burkholderiaceae</taxon>
        <taxon>Burkholderia</taxon>
        <taxon>Burkholderia cepacia complex</taxon>
    </lineage>
</organism>
<evidence type="ECO:0000313" key="3">
    <source>
        <dbReference type="EMBL" id="XAE53845.1"/>
    </source>
</evidence>
<dbReference type="Proteomes" id="UP000494172">
    <property type="component" value="Unassembled WGS sequence"/>
</dbReference>
<dbReference type="SUPFAM" id="SSF54909">
    <property type="entry name" value="Dimeric alpha+beta barrel"/>
    <property type="match status" value="1"/>
</dbReference>
<dbReference type="Gene3D" id="3.30.70.100">
    <property type="match status" value="1"/>
</dbReference>
<dbReference type="AlphaFoldDB" id="A0A9Q9SR34"/>
<dbReference type="EMBL" id="CABVPX010000049">
    <property type="protein sequence ID" value="VWC41850.1"/>
    <property type="molecule type" value="Genomic_DNA"/>
</dbReference>
<dbReference type="PANTHER" id="PTHR34474">
    <property type="entry name" value="SIGNAL TRANSDUCTION PROTEIN TRAP"/>
    <property type="match status" value="1"/>
</dbReference>
<dbReference type="InterPro" id="IPR011008">
    <property type="entry name" value="Dimeric_a/b-barrel"/>
</dbReference>
<accession>A0A9Q9SR34</accession>
<dbReference type="EMBL" id="CP109823">
    <property type="protein sequence ID" value="XAE53845.1"/>
    <property type="molecule type" value="Genomic_DNA"/>
</dbReference>
<dbReference type="GO" id="GO:0004497">
    <property type="term" value="F:monooxygenase activity"/>
    <property type="evidence" value="ECO:0007669"/>
    <property type="project" value="UniProtKB-KW"/>
</dbReference>
<name>A0A9Q9SR34_9BURK</name>
<dbReference type="InterPro" id="IPR050404">
    <property type="entry name" value="Heme-degrading_MO"/>
</dbReference>
<evidence type="ECO:0000313" key="2">
    <source>
        <dbReference type="EMBL" id="VWC41850.1"/>
    </source>
</evidence>
<dbReference type="Proteomes" id="UP001448498">
    <property type="component" value="Chromosome 2"/>
</dbReference>
<reference evidence="2 4" key="1">
    <citation type="submission" date="2019-09" db="EMBL/GenBank/DDBJ databases">
        <authorList>
            <person name="Depoorter E."/>
        </authorList>
    </citation>
    <scope>NUCLEOTIDE SEQUENCE [LARGE SCALE GENOMIC DNA]</scope>
    <source>
        <strain evidence="2">LMG 24066</strain>
    </source>
</reference>
<dbReference type="RefSeq" id="WP_059242039.1">
    <property type="nucleotide sequence ID" value="NZ_CABVPX010000049.1"/>
</dbReference>
<dbReference type="PROSITE" id="PS51725">
    <property type="entry name" value="ABM"/>
    <property type="match status" value="1"/>
</dbReference>
<reference evidence="3 5" key="2">
    <citation type="submission" date="2022-10" db="EMBL/GenBank/DDBJ databases">
        <title>Genomic of Burkholderia cepacia PN-1.</title>
        <authorList>
            <person name="Yang Y."/>
            <person name="Guan H."/>
            <person name="Huang J."/>
        </authorList>
    </citation>
    <scope>NUCLEOTIDE SEQUENCE [LARGE SCALE GENOMIC DNA]</scope>
    <source>
        <strain evidence="3 5">PN-1</strain>
    </source>
</reference>
<keyword evidence="2" id="KW-0560">Oxidoreductase</keyword>
<keyword evidence="5" id="KW-1185">Reference proteome</keyword>
<feature type="domain" description="ABM" evidence="1">
    <location>
        <begin position="2"/>
        <end position="94"/>
    </location>
</feature>
<evidence type="ECO:0000313" key="4">
    <source>
        <dbReference type="Proteomes" id="UP000494172"/>
    </source>
</evidence>
<dbReference type="InterPro" id="IPR007138">
    <property type="entry name" value="ABM_dom"/>
</dbReference>
<evidence type="ECO:0000313" key="5">
    <source>
        <dbReference type="Proteomes" id="UP001448498"/>
    </source>
</evidence>
<evidence type="ECO:0000259" key="1">
    <source>
        <dbReference type="PROSITE" id="PS51725"/>
    </source>
</evidence>